<accession>A0A2U2C4A9</accession>
<comment type="caution">
    <text evidence="1">The sequence shown here is derived from an EMBL/GenBank/DDBJ whole genome shotgun (WGS) entry which is preliminary data.</text>
</comment>
<name>A0A2U2C4A9_9RHOB</name>
<dbReference type="AlphaFoldDB" id="A0A2U2C4A9"/>
<proteinExistence type="predicted"/>
<dbReference type="Proteomes" id="UP000244940">
    <property type="component" value="Unassembled WGS sequence"/>
</dbReference>
<reference evidence="1 2" key="1">
    <citation type="submission" date="2018-05" db="EMBL/GenBank/DDBJ databases">
        <title>Pararhodobacter marina sp. nov., isolated from deep-sea water of the Indian Ocean.</title>
        <authorList>
            <person name="Lai Q.Sr."/>
            <person name="Liu X."/>
            <person name="Shao Z."/>
        </authorList>
    </citation>
    <scope>NUCLEOTIDE SEQUENCE [LARGE SCALE GENOMIC DNA]</scope>
    <source>
        <strain evidence="1 2">CIC4N-9</strain>
    </source>
</reference>
<gene>
    <name evidence="1" type="ORF">C4N9_20475</name>
</gene>
<keyword evidence="2" id="KW-1185">Reference proteome</keyword>
<evidence type="ECO:0000313" key="1">
    <source>
        <dbReference type="EMBL" id="PWE26644.1"/>
    </source>
</evidence>
<evidence type="ECO:0000313" key="2">
    <source>
        <dbReference type="Proteomes" id="UP000244940"/>
    </source>
</evidence>
<dbReference type="EMBL" id="QEYD01000017">
    <property type="protein sequence ID" value="PWE26644.1"/>
    <property type="molecule type" value="Genomic_DNA"/>
</dbReference>
<protein>
    <submittedName>
        <fullName evidence="1">Uncharacterized protein</fullName>
    </submittedName>
</protein>
<organism evidence="1 2">
    <name type="scientific">Pararhodobacter marinus</name>
    <dbReference type="NCBI Taxonomy" id="2184063"/>
    <lineage>
        <taxon>Bacteria</taxon>
        <taxon>Pseudomonadati</taxon>
        <taxon>Pseudomonadota</taxon>
        <taxon>Alphaproteobacteria</taxon>
        <taxon>Rhodobacterales</taxon>
        <taxon>Paracoccaceae</taxon>
        <taxon>Pararhodobacter</taxon>
    </lineage>
</organism>
<sequence length="103" mass="11276">MAVEWIAAGFDPGAFWAQTPRGVQRALRGAQKRRLRALSDATTAAWIGAHANHDDLRDFLGGLETGPKVPLPPEAQGRALESMKQKLGTISMEEYRARLRGHA</sequence>